<keyword evidence="1" id="KW-1133">Transmembrane helix</keyword>
<accession>A0A7G9SMX8</accession>
<feature type="domain" description="DUF4190" evidence="2">
    <location>
        <begin position="11"/>
        <end position="75"/>
    </location>
</feature>
<dbReference type="KEGG" id="tcn:H9L16_10920"/>
<name>A0A7G9SMX8_9GAMM</name>
<reference evidence="3 4" key="1">
    <citation type="submission" date="2020-08" db="EMBL/GenBank/DDBJ databases">
        <title>Genome sequence of Thermomonas carbonis KCTC 42013T.</title>
        <authorList>
            <person name="Hyun D.-W."/>
            <person name="Bae J.-W."/>
        </authorList>
    </citation>
    <scope>NUCLEOTIDE SEQUENCE [LARGE SCALE GENOMIC DNA]</scope>
    <source>
        <strain evidence="3 4">KCTC 42013</strain>
    </source>
</reference>
<dbReference type="AlphaFoldDB" id="A0A7G9SMX8"/>
<organism evidence="3 4">
    <name type="scientific">Thermomonas carbonis</name>
    <dbReference type="NCBI Taxonomy" id="1463158"/>
    <lineage>
        <taxon>Bacteria</taxon>
        <taxon>Pseudomonadati</taxon>
        <taxon>Pseudomonadota</taxon>
        <taxon>Gammaproteobacteria</taxon>
        <taxon>Lysobacterales</taxon>
        <taxon>Lysobacteraceae</taxon>
        <taxon>Thermomonas</taxon>
    </lineage>
</organism>
<feature type="transmembrane region" description="Helical" evidence="1">
    <location>
        <begin position="12"/>
        <end position="38"/>
    </location>
</feature>
<evidence type="ECO:0000259" key="2">
    <source>
        <dbReference type="Pfam" id="PF13828"/>
    </source>
</evidence>
<proteinExistence type="predicted"/>
<keyword evidence="4" id="KW-1185">Reference proteome</keyword>
<gene>
    <name evidence="3" type="ORF">H9L16_10920</name>
</gene>
<dbReference type="EMBL" id="CP060719">
    <property type="protein sequence ID" value="QNN69203.1"/>
    <property type="molecule type" value="Genomic_DNA"/>
</dbReference>
<protein>
    <submittedName>
        <fullName evidence="3">DUF4190 domain-containing protein</fullName>
    </submittedName>
</protein>
<dbReference type="Pfam" id="PF13828">
    <property type="entry name" value="DUF4190"/>
    <property type="match status" value="1"/>
</dbReference>
<dbReference type="RefSeq" id="WP_187551726.1">
    <property type="nucleotide sequence ID" value="NZ_BMZL01000002.1"/>
</dbReference>
<keyword evidence="1" id="KW-0472">Membrane</keyword>
<evidence type="ECO:0000313" key="4">
    <source>
        <dbReference type="Proteomes" id="UP000515804"/>
    </source>
</evidence>
<dbReference type="Proteomes" id="UP000515804">
    <property type="component" value="Chromosome"/>
</dbReference>
<feature type="transmembrane region" description="Helical" evidence="1">
    <location>
        <begin position="59"/>
        <end position="92"/>
    </location>
</feature>
<keyword evidence="1" id="KW-0812">Transmembrane</keyword>
<sequence>MNAMTRQTSTLAIVSLVAGILGWTVVPFFGSLAAVICGHMARKEIRLAPDRLEGDGLAVAGLVLGYLAIAMAVLAVIAVLLFFGGLATFLAFAASTN</sequence>
<dbReference type="InterPro" id="IPR025241">
    <property type="entry name" value="DUF4190"/>
</dbReference>
<evidence type="ECO:0000313" key="3">
    <source>
        <dbReference type="EMBL" id="QNN69203.1"/>
    </source>
</evidence>
<evidence type="ECO:0000256" key="1">
    <source>
        <dbReference type="SAM" id="Phobius"/>
    </source>
</evidence>